<dbReference type="AlphaFoldDB" id="A0A897N7I4"/>
<reference evidence="1 2" key="1">
    <citation type="submission" date="2020-11" db="EMBL/GenBank/DDBJ databases">
        <title>Carbohydrate-dependent, anaerobic sulfur respiration: A novel catabolism in halophilic archaea.</title>
        <authorList>
            <person name="Sorokin D.Y."/>
            <person name="Messina E."/>
            <person name="Smedile F."/>
            <person name="La Cono V."/>
            <person name="Hallsworth J.E."/>
            <person name="Yakimov M.M."/>
        </authorList>
    </citation>
    <scope>NUCLEOTIDE SEQUENCE [LARGE SCALE GENOMIC DNA]</scope>
    <source>
        <strain evidence="1 2">HSR12-2</strain>
    </source>
</reference>
<sequence length="263" mass="29726">MTQYSERELQDILTVAEPPVCLLGGWAVHIHVTDAFQTQQGRRYIGSRDIDIGVHIDPEWTSEELSETPVALTLTRIEDDLEYNRGRFGFYQQFHRETGDRLTDADASELPPHELFRVDIDVIPDTTALDAFEDRFGFRPPAEPLLKPVFQHGVGDPLSDYVDWDVPDGVGIAPPAALAAMKVRAFPDRDKSHKRLKDLADLHALLWYVTDYEEITAATRERITADDIAGFEQALTDGEYDQAASLLQVDSTTVRQSIERFLQ</sequence>
<protein>
    <recommendedName>
        <fullName evidence="3">Nucleotidyl transferase AbiEii/AbiGii toxin family protein</fullName>
    </recommendedName>
</protein>
<proteinExistence type="predicted"/>
<gene>
    <name evidence="1" type="ORF">HSR122_1103</name>
</gene>
<evidence type="ECO:0008006" key="3">
    <source>
        <dbReference type="Google" id="ProtNLM"/>
    </source>
</evidence>
<evidence type="ECO:0000313" key="1">
    <source>
        <dbReference type="EMBL" id="QSG08504.1"/>
    </source>
</evidence>
<dbReference type="KEGG" id="hds:HSR122_1103"/>
<name>A0A897N7I4_9EURY</name>
<accession>A0A897N7I4</accession>
<dbReference type="EMBL" id="CP064788">
    <property type="protein sequence ID" value="QSG08504.1"/>
    <property type="molecule type" value="Genomic_DNA"/>
</dbReference>
<evidence type="ECO:0000313" key="2">
    <source>
        <dbReference type="Proteomes" id="UP000662973"/>
    </source>
</evidence>
<organism evidence="1 2">
    <name type="scientific">Halapricum desulfuricans</name>
    <dbReference type="NCBI Taxonomy" id="2841257"/>
    <lineage>
        <taxon>Archaea</taxon>
        <taxon>Methanobacteriati</taxon>
        <taxon>Methanobacteriota</taxon>
        <taxon>Stenosarchaea group</taxon>
        <taxon>Halobacteria</taxon>
        <taxon>Halobacteriales</taxon>
        <taxon>Haloarculaceae</taxon>
        <taxon>Halapricum</taxon>
    </lineage>
</organism>
<dbReference type="Proteomes" id="UP000662973">
    <property type="component" value="Chromosome"/>
</dbReference>
<keyword evidence="2" id="KW-1185">Reference proteome</keyword>